<dbReference type="Gene3D" id="3.90.550.10">
    <property type="entry name" value="Spore Coat Polysaccharide Biosynthesis Protein SpsA, Chain A"/>
    <property type="match status" value="1"/>
</dbReference>
<dbReference type="GO" id="GO:0016757">
    <property type="term" value="F:glycosyltransferase activity"/>
    <property type="evidence" value="ECO:0007669"/>
    <property type="project" value="UniProtKB-KW"/>
</dbReference>
<dbReference type="AlphaFoldDB" id="A0A3S4B0R3"/>
<evidence type="ECO:0000259" key="5">
    <source>
        <dbReference type="Pfam" id="PF00535"/>
    </source>
</evidence>
<evidence type="ECO:0000259" key="6">
    <source>
        <dbReference type="Pfam" id="PF02709"/>
    </source>
</evidence>
<accession>A0A3S4B0R3</accession>
<keyword evidence="4" id="KW-0812">Transmembrane</keyword>
<sequence length="323" mass="36251">MKKYAAVVIGRNEGERLKRCLASLSTADRIVYVDSGSSDGSVQWARNNDVDVVELDMSAPFTAARARNAGYRRLQEVTNGIPYVQFVDGDCEIIADWPSRAIMFLSSNAEVGVVCGHLRELFPERSVYNWMCQEEWNGPVGAVRACGGNMMVRASAFEAVGGYRDKVIAAEDDELCLRLRVAGWLIWRLDAEMAGHDAAMLHFGQWWRRALRCGYAYAQGAHLHGAGPERHFVWESRRALIWGLYLPLTCLAAGLVFGPPGWLAFSIYPLQVTRQVVRNSGSLRRRTTLALFELIGRFPEALGQLKFQRDLRLAHAPQLIEYK</sequence>
<feature type="transmembrane region" description="Helical" evidence="4">
    <location>
        <begin position="239"/>
        <end position="265"/>
    </location>
</feature>
<evidence type="ECO:0000256" key="1">
    <source>
        <dbReference type="ARBA" id="ARBA00006739"/>
    </source>
</evidence>
<evidence type="ECO:0000256" key="2">
    <source>
        <dbReference type="ARBA" id="ARBA00022676"/>
    </source>
</evidence>
<dbReference type="EMBL" id="UWOC01000136">
    <property type="protein sequence ID" value="VCU08832.1"/>
    <property type="molecule type" value="Genomic_DNA"/>
</dbReference>
<keyword evidence="4" id="KW-0472">Membrane</keyword>
<evidence type="ECO:0000256" key="4">
    <source>
        <dbReference type="SAM" id="Phobius"/>
    </source>
</evidence>
<dbReference type="InterPro" id="IPR029044">
    <property type="entry name" value="Nucleotide-diphossugar_trans"/>
</dbReference>
<evidence type="ECO:0000313" key="7">
    <source>
        <dbReference type="EMBL" id="VCU08832.1"/>
    </source>
</evidence>
<keyword evidence="4" id="KW-1133">Transmembrane helix</keyword>
<dbReference type="PANTHER" id="PTHR43179:SF12">
    <property type="entry name" value="GALACTOFURANOSYLTRANSFERASE GLFT2"/>
    <property type="match status" value="1"/>
</dbReference>
<feature type="domain" description="Galactosyltransferase C-terminal" evidence="6">
    <location>
        <begin position="135"/>
        <end position="192"/>
    </location>
</feature>
<keyword evidence="2" id="KW-0328">Glycosyltransferase</keyword>
<dbReference type="Pfam" id="PF02709">
    <property type="entry name" value="Glyco_transf_7C"/>
    <property type="match status" value="1"/>
</dbReference>
<evidence type="ECO:0008006" key="9">
    <source>
        <dbReference type="Google" id="ProtNLM"/>
    </source>
</evidence>
<feature type="domain" description="Glycosyltransferase 2-like" evidence="5">
    <location>
        <begin position="7"/>
        <end position="117"/>
    </location>
</feature>
<dbReference type="Pfam" id="PF00535">
    <property type="entry name" value="Glycos_transf_2"/>
    <property type="match status" value="1"/>
</dbReference>
<dbReference type="PANTHER" id="PTHR43179">
    <property type="entry name" value="RHAMNOSYLTRANSFERASE WBBL"/>
    <property type="match status" value="1"/>
</dbReference>
<organism evidence="7 8">
    <name type="scientific">Rhodoplanes serenus</name>
    <dbReference type="NCBI Taxonomy" id="200615"/>
    <lineage>
        <taxon>Bacteria</taxon>
        <taxon>Pseudomonadati</taxon>
        <taxon>Pseudomonadota</taxon>
        <taxon>Alphaproteobacteria</taxon>
        <taxon>Hyphomicrobiales</taxon>
        <taxon>Nitrobacteraceae</taxon>
        <taxon>Rhodoplanes</taxon>
    </lineage>
</organism>
<proteinExistence type="inferred from homology"/>
<evidence type="ECO:0000256" key="3">
    <source>
        <dbReference type="ARBA" id="ARBA00022679"/>
    </source>
</evidence>
<keyword evidence="3" id="KW-0808">Transferase</keyword>
<gene>
    <name evidence="7" type="ORF">RHODGE_RHODGE_01994</name>
</gene>
<keyword evidence="8" id="KW-1185">Reference proteome</keyword>
<dbReference type="InterPro" id="IPR027791">
    <property type="entry name" value="Galactosyl_T_C"/>
</dbReference>
<reference evidence="8" key="1">
    <citation type="submission" date="2018-10" db="EMBL/GenBank/DDBJ databases">
        <authorList>
            <person name="Peiro R."/>
            <person name="Begona"/>
            <person name="Cbmso G."/>
            <person name="Lopez M."/>
            <person name="Gonzalez S."/>
            <person name="Sacristan E."/>
            <person name="Castillo E."/>
        </authorList>
    </citation>
    <scope>NUCLEOTIDE SEQUENCE [LARGE SCALE GENOMIC DNA]</scope>
</reference>
<dbReference type="OrthoDB" id="8416156at2"/>
<name>A0A3S4B0R3_9BRAD</name>
<comment type="similarity">
    <text evidence="1">Belongs to the glycosyltransferase 2 family.</text>
</comment>
<dbReference type="InterPro" id="IPR001173">
    <property type="entry name" value="Glyco_trans_2-like"/>
</dbReference>
<dbReference type="SUPFAM" id="SSF53448">
    <property type="entry name" value="Nucleotide-diphospho-sugar transferases"/>
    <property type="match status" value="1"/>
</dbReference>
<dbReference type="Proteomes" id="UP000289200">
    <property type="component" value="Unassembled WGS sequence"/>
</dbReference>
<comment type="caution">
    <text evidence="7">The sequence shown here is derived from an EMBL/GenBank/DDBJ whole genome shotgun (WGS) entry which is preliminary data.</text>
</comment>
<evidence type="ECO:0000313" key="8">
    <source>
        <dbReference type="Proteomes" id="UP000289200"/>
    </source>
</evidence>
<protein>
    <recommendedName>
        <fullName evidence="9">Glycosyl transferase</fullName>
    </recommendedName>
</protein>